<feature type="region of interest" description="Disordered" evidence="4">
    <location>
        <begin position="166"/>
        <end position="243"/>
    </location>
</feature>
<dbReference type="CDD" id="cd00086">
    <property type="entry name" value="homeodomain"/>
    <property type="match status" value="1"/>
</dbReference>
<organism evidence="6 7">
    <name type="scientific">Sphagnum jensenii</name>
    <dbReference type="NCBI Taxonomy" id="128206"/>
    <lineage>
        <taxon>Eukaryota</taxon>
        <taxon>Viridiplantae</taxon>
        <taxon>Streptophyta</taxon>
        <taxon>Embryophyta</taxon>
        <taxon>Bryophyta</taxon>
        <taxon>Sphagnophytina</taxon>
        <taxon>Sphagnopsida</taxon>
        <taxon>Sphagnales</taxon>
        <taxon>Sphagnaceae</taxon>
        <taxon>Sphagnum</taxon>
    </lineage>
</organism>
<evidence type="ECO:0000256" key="2">
    <source>
        <dbReference type="PROSITE-ProRule" id="PRU00108"/>
    </source>
</evidence>
<keyword evidence="2 3" id="KW-0539">Nucleus</keyword>
<dbReference type="PANTHER" id="PTHR46777:SF5">
    <property type="entry name" value="WUSCHEL-RELATED HOMEOBOX 13"/>
    <property type="match status" value="1"/>
</dbReference>
<dbReference type="SMART" id="SM00389">
    <property type="entry name" value="HOX"/>
    <property type="match status" value="1"/>
</dbReference>
<keyword evidence="7" id="KW-1185">Reference proteome</keyword>
<feature type="compositionally biased region" description="Polar residues" evidence="4">
    <location>
        <begin position="268"/>
        <end position="279"/>
    </location>
</feature>
<keyword evidence="2 3" id="KW-0238">DNA-binding</keyword>
<dbReference type="Pfam" id="PF00046">
    <property type="entry name" value="Homeodomain"/>
    <property type="match status" value="1"/>
</dbReference>
<evidence type="ECO:0000256" key="3">
    <source>
        <dbReference type="RuleBase" id="RU000682"/>
    </source>
</evidence>
<dbReference type="EMBL" id="OZ020099">
    <property type="protein sequence ID" value="CAK9271479.1"/>
    <property type="molecule type" value="Genomic_DNA"/>
</dbReference>
<dbReference type="InterPro" id="IPR001356">
    <property type="entry name" value="HD"/>
</dbReference>
<proteinExistence type="predicted"/>
<protein>
    <recommendedName>
        <fullName evidence="5">Homeobox domain-containing protein</fullName>
    </recommendedName>
</protein>
<evidence type="ECO:0000313" key="7">
    <source>
        <dbReference type="Proteomes" id="UP001497444"/>
    </source>
</evidence>
<feature type="region of interest" description="Disordered" evidence="4">
    <location>
        <begin position="258"/>
        <end position="279"/>
    </location>
</feature>
<gene>
    <name evidence="6" type="ORF">CSSPJE1EN1_LOCUS16957</name>
</gene>
<reference evidence="6" key="1">
    <citation type="submission" date="2024-02" db="EMBL/GenBank/DDBJ databases">
        <authorList>
            <consortium name="ELIXIR-Norway"/>
            <consortium name="Elixir Norway"/>
        </authorList>
    </citation>
    <scope>NUCLEOTIDE SEQUENCE</scope>
</reference>
<feature type="DNA-binding region" description="Homeobox" evidence="2">
    <location>
        <begin position="108"/>
        <end position="172"/>
    </location>
</feature>
<dbReference type="SUPFAM" id="SSF46689">
    <property type="entry name" value="Homeodomain-like"/>
    <property type="match status" value="1"/>
</dbReference>
<evidence type="ECO:0000256" key="4">
    <source>
        <dbReference type="SAM" id="MobiDB-lite"/>
    </source>
</evidence>
<feature type="compositionally biased region" description="Basic and acidic residues" evidence="4">
    <location>
        <begin position="189"/>
        <end position="207"/>
    </location>
</feature>
<feature type="compositionally biased region" description="Basic and acidic residues" evidence="4">
    <location>
        <begin position="233"/>
        <end position="243"/>
    </location>
</feature>
<feature type="domain" description="Homeobox" evidence="5">
    <location>
        <begin position="106"/>
        <end position="171"/>
    </location>
</feature>
<sequence length="375" mass="41158">MESEARLGRSLEFVAQQVQVQAISGGSLTPPAMGSTLPQPIHTSGSGQVMTDEQMETLRRQISVYSTICQQLVEMHKACLAQQPPLPGIMIGGQLPYDQMGTPNHKPTTRLRWTPSQIQLQTLERLFEQGNGTPNKQHIKEITDELRRHGQITETNVYNWFQNRKARAKRRHQQVSVKDGESEADTDADSPRQKRQRQDRELTHNESENFGDANGISSDGGNGGGNKQSPGQIDHHEQQEDRVSSVLLQQDDVKPTISFTSGAFDPQSFAQGATETSSVTMVDDNSKPWEAAVDANGKGTLLGDSQGQIIATSEGNSSLPPVQIEERYSLAGGPVPSMDESRKGLEKGQKEVQGTISTFWNFHTVAASDPQIGEF</sequence>
<name>A0ABP0WX82_9BRYO</name>
<evidence type="ECO:0000259" key="5">
    <source>
        <dbReference type="PROSITE" id="PS50071"/>
    </source>
</evidence>
<dbReference type="PROSITE" id="PS50071">
    <property type="entry name" value="HOMEOBOX_2"/>
    <property type="match status" value="1"/>
</dbReference>
<dbReference type="Proteomes" id="UP001497444">
    <property type="component" value="Chromosome 4"/>
</dbReference>
<dbReference type="InterPro" id="IPR044559">
    <property type="entry name" value="WOX13-like"/>
</dbReference>
<keyword evidence="2 3" id="KW-0371">Homeobox</keyword>
<comment type="subcellular location">
    <subcellularLocation>
        <location evidence="1 2 3">Nucleus</location>
    </subcellularLocation>
</comment>
<accession>A0ABP0WX82</accession>
<dbReference type="InterPro" id="IPR009057">
    <property type="entry name" value="Homeodomain-like_sf"/>
</dbReference>
<dbReference type="Gene3D" id="1.10.10.60">
    <property type="entry name" value="Homeodomain-like"/>
    <property type="match status" value="1"/>
</dbReference>
<evidence type="ECO:0000313" key="6">
    <source>
        <dbReference type="EMBL" id="CAK9271479.1"/>
    </source>
</evidence>
<evidence type="ECO:0000256" key="1">
    <source>
        <dbReference type="ARBA" id="ARBA00004123"/>
    </source>
</evidence>
<dbReference type="PANTHER" id="PTHR46777">
    <property type="entry name" value="WUSCHEL-RELATED HOMEOBOX 13"/>
    <property type="match status" value="1"/>
</dbReference>